<keyword evidence="5" id="KW-0234">DNA repair</keyword>
<sequence length="151" mass="16873">MRATKGRDNALERGLRSALHRAGFRFRLHRRLLPGMTRSVDVAFPAARVAVFVDGCFWHGCPIHMTWPKANAGWWREKIEANRRRDADTDARLAAAGWTVVRVWEHEAVAEAASRVAAAVDARRPSLLHRPLDGTPSWPAATPRHGRAKSA</sequence>
<feature type="region of interest" description="Disordered" evidence="7">
    <location>
        <begin position="131"/>
        <end position="151"/>
    </location>
</feature>
<dbReference type="Gene3D" id="3.40.960.10">
    <property type="entry name" value="VSR Endonuclease"/>
    <property type="match status" value="1"/>
</dbReference>
<evidence type="ECO:0000313" key="8">
    <source>
        <dbReference type="EMBL" id="GAA0593003.1"/>
    </source>
</evidence>
<evidence type="ECO:0000256" key="6">
    <source>
        <dbReference type="ARBA" id="ARBA00029466"/>
    </source>
</evidence>
<protein>
    <recommendedName>
        <fullName evidence="10">Very short patch repair endonuclease</fullName>
    </recommendedName>
</protein>
<evidence type="ECO:0000256" key="2">
    <source>
        <dbReference type="ARBA" id="ARBA00022759"/>
    </source>
</evidence>
<evidence type="ECO:0000256" key="3">
    <source>
        <dbReference type="ARBA" id="ARBA00022763"/>
    </source>
</evidence>
<keyword evidence="1" id="KW-0540">Nuclease</keyword>
<comment type="caution">
    <text evidence="8">The sequence shown here is derived from an EMBL/GenBank/DDBJ whole genome shotgun (WGS) entry which is preliminary data.</text>
</comment>
<evidence type="ECO:0000256" key="1">
    <source>
        <dbReference type="ARBA" id="ARBA00022722"/>
    </source>
</evidence>
<gene>
    <name evidence="8" type="ORF">GCM10009416_34270</name>
</gene>
<keyword evidence="9" id="KW-1185">Reference proteome</keyword>
<reference evidence="9" key="1">
    <citation type="journal article" date="2019" name="Int. J. Syst. Evol. Microbiol.">
        <title>The Global Catalogue of Microorganisms (GCM) 10K type strain sequencing project: providing services to taxonomists for standard genome sequencing and annotation.</title>
        <authorList>
            <consortium name="The Broad Institute Genomics Platform"/>
            <consortium name="The Broad Institute Genome Sequencing Center for Infectious Disease"/>
            <person name="Wu L."/>
            <person name="Ma J."/>
        </authorList>
    </citation>
    <scope>NUCLEOTIDE SEQUENCE [LARGE SCALE GENOMIC DNA]</scope>
    <source>
        <strain evidence="9">JCM 9933</strain>
    </source>
</reference>
<organism evidence="8 9">
    <name type="scientific">Craurococcus roseus</name>
    <dbReference type="NCBI Taxonomy" id="77585"/>
    <lineage>
        <taxon>Bacteria</taxon>
        <taxon>Pseudomonadati</taxon>
        <taxon>Pseudomonadota</taxon>
        <taxon>Alphaproteobacteria</taxon>
        <taxon>Acetobacterales</taxon>
        <taxon>Acetobacteraceae</taxon>
        <taxon>Craurococcus</taxon>
    </lineage>
</organism>
<dbReference type="InterPro" id="IPR004603">
    <property type="entry name" value="DNA_mismatch_endonuc_vsr"/>
</dbReference>
<dbReference type="CDD" id="cd00221">
    <property type="entry name" value="Vsr"/>
    <property type="match status" value="1"/>
</dbReference>
<evidence type="ECO:0000256" key="4">
    <source>
        <dbReference type="ARBA" id="ARBA00022801"/>
    </source>
</evidence>
<keyword evidence="3" id="KW-0227">DNA damage</keyword>
<comment type="similarity">
    <text evidence="6">Belongs to the Vsr family.</text>
</comment>
<evidence type="ECO:0000256" key="5">
    <source>
        <dbReference type="ARBA" id="ARBA00023204"/>
    </source>
</evidence>
<proteinExistence type="inferred from homology"/>
<accession>A0ABP3QL97</accession>
<keyword evidence="4" id="KW-0378">Hydrolase</keyword>
<evidence type="ECO:0008006" key="10">
    <source>
        <dbReference type="Google" id="ProtNLM"/>
    </source>
</evidence>
<name>A0ABP3QL97_9PROT</name>
<dbReference type="InterPro" id="IPR011335">
    <property type="entry name" value="Restrct_endonuc-II-like"/>
</dbReference>
<dbReference type="Proteomes" id="UP001501588">
    <property type="component" value="Unassembled WGS sequence"/>
</dbReference>
<dbReference type="EMBL" id="BAAAFZ010000053">
    <property type="protein sequence ID" value="GAA0593003.1"/>
    <property type="molecule type" value="Genomic_DNA"/>
</dbReference>
<dbReference type="NCBIfam" id="TIGR00632">
    <property type="entry name" value="vsr"/>
    <property type="match status" value="1"/>
</dbReference>
<dbReference type="SUPFAM" id="SSF52980">
    <property type="entry name" value="Restriction endonuclease-like"/>
    <property type="match status" value="1"/>
</dbReference>
<evidence type="ECO:0000313" key="9">
    <source>
        <dbReference type="Proteomes" id="UP001501588"/>
    </source>
</evidence>
<keyword evidence="2" id="KW-0255">Endonuclease</keyword>
<evidence type="ECO:0000256" key="7">
    <source>
        <dbReference type="SAM" id="MobiDB-lite"/>
    </source>
</evidence>
<dbReference type="Pfam" id="PF03852">
    <property type="entry name" value="Vsr"/>
    <property type="match status" value="1"/>
</dbReference>